<evidence type="ECO:0000256" key="9">
    <source>
        <dbReference type="ARBA" id="ARBA00023315"/>
    </source>
</evidence>
<dbReference type="InterPro" id="IPR016475">
    <property type="entry name" value="P-Actrans_bac"/>
</dbReference>
<dbReference type="InterPro" id="IPR010766">
    <property type="entry name" value="DRTGG"/>
</dbReference>
<sequence length="705" mass="76331">MTQIIMLAPVGSGVGLTSISLGVVRAFEERGYPVSFFKPIAQCQEDTSEALVKWGSEVLTQPSFSLEEAEALLSTEQSDLLLEKILSRCEALQGPNRLLILEGLINTETLTFGIRINRQIASTLGARVVLVASAEGHDLPALAHRIEIAATSYGGLGNDKVIGCIVNKVGGQRGDDRISQMAIQPSAEELSKSCKEIHALPLFQRQDFSLVGAVPWSPELAAPRVKDLADYLQAEVLYPGEFEHRRVRSIALCTRTVSNLVSHLHANALLVTAGDRTDIMMAASLAVKNGTKVGGLLLTGGFEIHPNIELLCAPAFRAGLPVLRVEQDTWTTARMLQHYPHELPIDDGQRIDRVKEFVARHLDGHWLDHEAQELQETVLSPVAFRHMLTKKAREAKARIVLPEGQEPRTIKAASLCARRGIAQCILLGNPKEIAEIAQRRGIELNLPGLEIWEPEPWIESMVPALVELRKHKGMSEVMARDQLSDPVVLGTLLLQQGHVEGLVSGAVHTTADTIRPALRLIKTSAGNSLVSSVFFMLLPDRVLVYGDCAINPDPSAEQLAEIALQSADSAARFGLEPRVAMISYSTGKSGSGADVEKVIHATEIARSRNPKLLIDGPLQYDAAIMPDVAKSKAPNSQVAGKANVFIFPDLNTGNTTYKAVQRSANALSIGPMLQGLNKPVNDLSRGALVDDIVYTIALTAIQAGK</sequence>
<dbReference type="Pfam" id="PF01515">
    <property type="entry name" value="PTA_PTB"/>
    <property type="match status" value="1"/>
</dbReference>
<comment type="similarity">
    <text evidence="3 11">In the C-terminal section; belongs to the phosphate acetyltransferase and butyryltransferase family.</text>
</comment>
<dbReference type="UniPathway" id="UPA00340">
    <property type="reaction ID" value="UER00459"/>
</dbReference>
<comment type="caution">
    <text evidence="14">The sequence shown here is derived from an EMBL/GenBank/DDBJ whole genome shotgun (WGS) entry which is preliminary data.</text>
</comment>
<dbReference type="InterPro" id="IPR004614">
    <property type="entry name" value="P_AcTrfase"/>
</dbReference>
<feature type="domain" description="DRTGG" evidence="13">
    <location>
        <begin position="227"/>
        <end position="338"/>
    </location>
</feature>
<dbReference type="Pfam" id="PF13500">
    <property type="entry name" value="AAA_26"/>
    <property type="match status" value="1"/>
</dbReference>
<dbReference type="SUPFAM" id="SSF53659">
    <property type="entry name" value="Isocitrate/Isopropylmalate dehydrogenase-like"/>
    <property type="match status" value="1"/>
</dbReference>
<evidence type="ECO:0000259" key="13">
    <source>
        <dbReference type="Pfam" id="PF07085"/>
    </source>
</evidence>
<dbReference type="Proteomes" id="UP000231019">
    <property type="component" value="Unassembled WGS sequence"/>
</dbReference>
<keyword evidence="8 11" id="KW-0808">Transferase</keyword>
<dbReference type="Gene3D" id="3.40.1390.20">
    <property type="entry name" value="HprK N-terminal domain-like"/>
    <property type="match status" value="1"/>
</dbReference>
<keyword evidence="7 11" id="KW-0963">Cytoplasm</keyword>
<evidence type="ECO:0000256" key="4">
    <source>
        <dbReference type="ARBA" id="ARBA00009786"/>
    </source>
</evidence>
<evidence type="ECO:0000256" key="1">
    <source>
        <dbReference type="ARBA" id="ARBA00004496"/>
    </source>
</evidence>
<protein>
    <recommendedName>
        <fullName evidence="6 11">Phosphate acetyltransferase</fullName>
        <ecNumber evidence="5 11">2.3.1.8</ecNumber>
    </recommendedName>
    <alternativeName>
        <fullName evidence="10 11">Phosphotransacetylase</fullName>
    </alternativeName>
</protein>
<dbReference type="EMBL" id="PFFQ01000055">
    <property type="protein sequence ID" value="PIW14855.1"/>
    <property type="molecule type" value="Genomic_DNA"/>
</dbReference>
<dbReference type="PIRSF" id="PIRSF006107">
    <property type="entry name" value="PhpActrans_proteobac"/>
    <property type="match status" value="1"/>
</dbReference>
<evidence type="ECO:0000256" key="6">
    <source>
        <dbReference type="ARBA" id="ARBA00021528"/>
    </source>
</evidence>
<dbReference type="AlphaFoldDB" id="A0A2M7FZL8"/>
<dbReference type="SUPFAM" id="SSF52540">
    <property type="entry name" value="P-loop containing nucleoside triphosphate hydrolases"/>
    <property type="match status" value="1"/>
</dbReference>
<dbReference type="CDD" id="cd03109">
    <property type="entry name" value="DTBS"/>
    <property type="match status" value="1"/>
</dbReference>
<dbReference type="InterPro" id="IPR050500">
    <property type="entry name" value="Phos_Acetyltrans/Butyryltrans"/>
</dbReference>
<evidence type="ECO:0000313" key="14">
    <source>
        <dbReference type="EMBL" id="PIW14855.1"/>
    </source>
</evidence>
<keyword evidence="9 11" id="KW-0012">Acyltransferase</keyword>
<comment type="pathway">
    <text evidence="2 11">Metabolic intermediate biosynthesis; acetyl-CoA biosynthesis; acetyl-CoA from acetate: step 2/2.</text>
</comment>
<evidence type="ECO:0000256" key="5">
    <source>
        <dbReference type="ARBA" id="ARBA00012707"/>
    </source>
</evidence>
<dbReference type="InterPro" id="IPR042113">
    <property type="entry name" value="P_AcTrfase_dom1"/>
</dbReference>
<evidence type="ECO:0000256" key="7">
    <source>
        <dbReference type="ARBA" id="ARBA00022490"/>
    </source>
</evidence>
<feature type="domain" description="Phosphate acetyl/butaryl transferase" evidence="12">
    <location>
        <begin position="384"/>
        <end position="700"/>
    </location>
</feature>
<organism evidence="14 15">
    <name type="scientific">bacterium (Candidatus Blackallbacteria) CG17_big_fil_post_rev_8_21_14_2_50_48_46</name>
    <dbReference type="NCBI Taxonomy" id="2014261"/>
    <lineage>
        <taxon>Bacteria</taxon>
        <taxon>Candidatus Blackallbacteria</taxon>
    </lineage>
</organism>
<comment type="domain">
    <text evidence="11">The N-terminal region seems to be important for proper quaternary structure. The C-terminal region contains the substrate-binding site.</text>
</comment>
<evidence type="ECO:0000259" key="12">
    <source>
        <dbReference type="Pfam" id="PF01515"/>
    </source>
</evidence>
<dbReference type="GO" id="GO:0008959">
    <property type="term" value="F:phosphate acetyltransferase activity"/>
    <property type="evidence" value="ECO:0007669"/>
    <property type="project" value="UniProtKB-EC"/>
</dbReference>
<dbReference type="PANTHER" id="PTHR43356:SF3">
    <property type="entry name" value="PHOSPHATE ACETYLTRANSFERASE"/>
    <property type="match status" value="1"/>
</dbReference>
<name>A0A2M7FZL8_9BACT</name>
<evidence type="ECO:0000256" key="8">
    <source>
        <dbReference type="ARBA" id="ARBA00022679"/>
    </source>
</evidence>
<accession>A0A2M7FZL8</accession>
<evidence type="ECO:0000313" key="15">
    <source>
        <dbReference type="Proteomes" id="UP000231019"/>
    </source>
</evidence>
<comment type="function">
    <text evidence="11">Involved in acetate metabolism.</text>
</comment>
<dbReference type="Gene3D" id="3.40.50.300">
    <property type="entry name" value="P-loop containing nucleotide triphosphate hydrolases"/>
    <property type="match status" value="1"/>
</dbReference>
<dbReference type="Pfam" id="PF07085">
    <property type="entry name" value="DRTGG"/>
    <property type="match status" value="1"/>
</dbReference>
<dbReference type="GO" id="GO:0006085">
    <property type="term" value="P:acetyl-CoA biosynthetic process"/>
    <property type="evidence" value="ECO:0007669"/>
    <property type="project" value="UniProtKB-UniPathway"/>
</dbReference>
<dbReference type="InterPro" id="IPR002505">
    <property type="entry name" value="PTA_PTB"/>
</dbReference>
<comment type="subcellular location">
    <subcellularLocation>
        <location evidence="1 11">Cytoplasm</location>
    </subcellularLocation>
</comment>
<dbReference type="Gene3D" id="3.40.50.10750">
    <property type="entry name" value="Isocitrate/Isopropylmalate dehydrogenase-like"/>
    <property type="match status" value="1"/>
</dbReference>
<gene>
    <name evidence="14" type="ORF">COW36_19585</name>
</gene>
<dbReference type="Gene3D" id="3.40.50.10950">
    <property type="match status" value="1"/>
</dbReference>
<dbReference type="InterPro" id="IPR042112">
    <property type="entry name" value="P_AcTrfase_dom2"/>
</dbReference>
<dbReference type="NCBIfam" id="TIGR00651">
    <property type="entry name" value="pta"/>
    <property type="match status" value="1"/>
</dbReference>
<proteinExistence type="inferred from homology"/>
<dbReference type="SUPFAM" id="SSF75138">
    <property type="entry name" value="HprK N-terminal domain-like"/>
    <property type="match status" value="1"/>
</dbReference>
<dbReference type="FunFam" id="3.40.50.10750:FF:000001">
    <property type="entry name" value="Phosphate acetyltransferase"/>
    <property type="match status" value="1"/>
</dbReference>
<dbReference type="NCBIfam" id="NF007233">
    <property type="entry name" value="PRK09653.1"/>
    <property type="match status" value="1"/>
</dbReference>
<dbReference type="PANTHER" id="PTHR43356">
    <property type="entry name" value="PHOSPHATE ACETYLTRANSFERASE"/>
    <property type="match status" value="1"/>
</dbReference>
<dbReference type="GO" id="GO:0005737">
    <property type="term" value="C:cytoplasm"/>
    <property type="evidence" value="ECO:0007669"/>
    <property type="project" value="UniProtKB-SubCell"/>
</dbReference>
<evidence type="ECO:0000256" key="3">
    <source>
        <dbReference type="ARBA" id="ARBA00008756"/>
    </source>
</evidence>
<dbReference type="InterPro" id="IPR028979">
    <property type="entry name" value="Ser_kin/Pase_Hpr-like_N_sf"/>
</dbReference>
<dbReference type="EC" id="2.3.1.8" evidence="5 11"/>
<dbReference type="NCBIfam" id="NF004167">
    <property type="entry name" value="PRK05632.1"/>
    <property type="match status" value="1"/>
</dbReference>
<dbReference type="InterPro" id="IPR027417">
    <property type="entry name" value="P-loop_NTPase"/>
</dbReference>
<reference evidence="14 15" key="1">
    <citation type="submission" date="2017-09" db="EMBL/GenBank/DDBJ databases">
        <title>Depth-based differentiation of microbial function through sediment-hosted aquifers and enrichment of novel symbionts in the deep terrestrial subsurface.</title>
        <authorList>
            <person name="Probst A.J."/>
            <person name="Ladd B."/>
            <person name="Jarett J.K."/>
            <person name="Geller-Mcgrath D.E."/>
            <person name="Sieber C.M."/>
            <person name="Emerson J.B."/>
            <person name="Anantharaman K."/>
            <person name="Thomas B.C."/>
            <person name="Malmstrom R."/>
            <person name="Stieglmeier M."/>
            <person name="Klingl A."/>
            <person name="Woyke T."/>
            <person name="Ryan C.M."/>
            <person name="Banfield J.F."/>
        </authorList>
    </citation>
    <scope>NUCLEOTIDE SEQUENCE [LARGE SCALE GENOMIC DNA]</scope>
    <source>
        <strain evidence="14">CG17_big_fil_post_rev_8_21_14_2_50_48_46</strain>
    </source>
</reference>
<comment type="catalytic activity">
    <reaction evidence="11">
        <text>acetyl-CoA + phosphate = acetyl phosphate + CoA</text>
        <dbReference type="Rhea" id="RHEA:19521"/>
        <dbReference type="ChEBI" id="CHEBI:22191"/>
        <dbReference type="ChEBI" id="CHEBI:43474"/>
        <dbReference type="ChEBI" id="CHEBI:57287"/>
        <dbReference type="ChEBI" id="CHEBI:57288"/>
        <dbReference type="EC" id="2.3.1.8"/>
    </reaction>
</comment>
<comment type="similarity">
    <text evidence="4 11">In the N-terminal section; belongs to the CobB/CobQ family.</text>
</comment>
<evidence type="ECO:0000256" key="11">
    <source>
        <dbReference type="PIRNR" id="PIRNR006107"/>
    </source>
</evidence>
<evidence type="ECO:0000256" key="10">
    <source>
        <dbReference type="ARBA" id="ARBA00031108"/>
    </source>
</evidence>
<evidence type="ECO:0000256" key="2">
    <source>
        <dbReference type="ARBA" id="ARBA00004989"/>
    </source>
</evidence>